<sequence length="111" mass="12693">MPNSEHNGNARTCRGSWRMVVYNVTATQRRTRVEAALQWLVYAKPTAPLSLVSCQTAEKAMLLYCGLFCLKSCLELPKHRIPARPLIRLAEIANWRLTLQYLPHTVITQNK</sequence>
<reference evidence="1" key="1">
    <citation type="submission" date="2021-01" db="EMBL/GenBank/DDBJ databases">
        <authorList>
            <person name="Corre E."/>
            <person name="Pelletier E."/>
            <person name="Niang G."/>
            <person name="Scheremetjew M."/>
            <person name="Finn R."/>
            <person name="Kale V."/>
            <person name="Holt S."/>
            <person name="Cochrane G."/>
            <person name="Meng A."/>
            <person name="Brown T."/>
            <person name="Cohen L."/>
        </authorList>
    </citation>
    <scope>NUCLEOTIDE SEQUENCE</scope>
    <source>
        <strain evidence="1">CCMP281</strain>
    </source>
</reference>
<dbReference type="AlphaFoldDB" id="A0A7S3AY55"/>
<evidence type="ECO:0000313" key="1">
    <source>
        <dbReference type="EMBL" id="CAE0118362.1"/>
    </source>
</evidence>
<gene>
    <name evidence="1" type="ORF">HERI1096_LOCUS19061</name>
</gene>
<protein>
    <submittedName>
        <fullName evidence="1">Uncharacterized protein</fullName>
    </submittedName>
</protein>
<organism evidence="1">
    <name type="scientific">Haptolina ericina</name>
    <dbReference type="NCBI Taxonomy" id="156174"/>
    <lineage>
        <taxon>Eukaryota</taxon>
        <taxon>Haptista</taxon>
        <taxon>Haptophyta</taxon>
        <taxon>Prymnesiophyceae</taxon>
        <taxon>Prymnesiales</taxon>
        <taxon>Prymnesiaceae</taxon>
        <taxon>Haptolina</taxon>
    </lineage>
</organism>
<accession>A0A7S3AY55</accession>
<name>A0A7S3AY55_9EUKA</name>
<proteinExistence type="predicted"/>
<dbReference type="EMBL" id="HBHX01034290">
    <property type="protein sequence ID" value="CAE0118362.1"/>
    <property type="molecule type" value="Transcribed_RNA"/>
</dbReference>